<comment type="caution">
    <text evidence="1">The sequence shown here is derived from an EMBL/GenBank/DDBJ whole genome shotgun (WGS) entry which is preliminary data.</text>
</comment>
<accession>A0A9Q3KB22</accession>
<protein>
    <recommendedName>
        <fullName evidence="3">Integrase catalytic domain-containing protein</fullName>
    </recommendedName>
</protein>
<proteinExistence type="predicted"/>
<reference evidence="1" key="1">
    <citation type="submission" date="2021-03" db="EMBL/GenBank/DDBJ databases">
        <title>Draft genome sequence of rust myrtle Austropuccinia psidii MF-1, a brazilian biotype.</title>
        <authorList>
            <person name="Quecine M.C."/>
            <person name="Pachon D.M.R."/>
            <person name="Bonatelli M.L."/>
            <person name="Correr F.H."/>
            <person name="Franceschini L.M."/>
            <person name="Leite T.F."/>
            <person name="Margarido G.R.A."/>
            <person name="Almeida C.A."/>
            <person name="Ferrarezi J.A."/>
            <person name="Labate C.A."/>
        </authorList>
    </citation>
    <scope>NUCLEOTIDE SEQUENCE</scope>
    <source>
        <strain evidence="1">MF-1</strain>
    </source>
</reference>
<dbReference type="Proteomes" id="UP000765509">
    <property type="component" value="Unassembled WGS sequence"/>
</dbReference>
<dbReference type="PANTHER" id="PTHR37984:SF5">
    <property type="entry name" value="PROTEIN NYNRIN-LIKE"/>
    <property type="match status" value="1"/>
</dbReference>
<gene>
    <name evidence="1" type="ORF">O181_116204</name>
</gene>
<evidence type="ECO:0008006" key="3">
    <source>
        <dbReference type="Google" id="ProtNLM"/>
    </source>
</evidence>
<dbReference type="InterPro" id="IPR036397">
    <property type="entry name" value="RNaseH_sf"/>
</dbReference>
<sequence>MTDPSQDTYLSTEKKVKIKTSIWWPVWKKYVEKYCKTFDRCQKEKKSSGHRLENMIQIQQQSRPWEIVHIDWVTCLPQGGDKGYNSCTVIADRLRKTPIFFPCQKDDTAMDTALLIWKSIVSRTGIFIKIIIDRDSKLLRRFIHTGNNNIAK</sequence>
<dbReference type="SUPFAM" id="SSF53098">
    <property type="entry name" value="Ribonuclease H-like"/>
    <property type="match status" value="1"/>
</dbReference>
<dbReference type="Gene3D" id="3.30.420.10">
    <property type="entry name" value="Ribonuclease H-like superfamily/Ribonuclease H"/>
    <property type="match status" value="1"/>
</dbReference>
<evidence type="ECO:0000313" key="1">
    <source>
        <dbReference type="EMBL" id="MBW0576489.1"/>
    </source>
</evidence>
<dbReference type="GO" id="GO:0003676">
    <property type="term" value="F:nucleic acid binding"/>
    <property type="evidence" value="ECO:0007669"/>
    <property type="project" value="InterPro"/>
</dbReference>
<dbReference type="InterPro" id="IPR012337">
    <property type="entry name" value="RNaseH-like_sf"/>
</dbReference>
<dbReference type="AlphaFoldDB" id="A0A9Q3KB22"/>
<name>A0A9Q3KB22_9BASI</name>
<evidence type="ECO:0000313" key="2">
    <source>
        <dbReference type="Proteomes" id="UP000765509"/>
    </source>
</evidence>
<dbReference type="InterPro" id="IPR050951">
    <property type="entry name" value="Retrovirus_Pol_polyprotein"/>
</dbReference>
<dbReference type="PANTHER" id="PTHR37984">
    <property type="entry name" value="PROTEIN CBG26694"/>
    <property type="match status" value="1"/>
</dbReference>
<dbReference type="OrthoDB" id="2273864at2759"/>
<dbReference type="EMBL" id="AVOT02098505">
    <property type="protein sequence ID" value="MBW0576489.1"/>
    <property type="molecule type" value="Genomic_DNA"/>
</dbReference>
<keyword evidence="2" id="KW-1185">Reference proteome</keyword>
<organism evidence="1 2">
    <name type="scientific">Austropuccinia psidii MF-1</name>
    <dbReference type="NCBI Taxonomy" id="1389203"/>
    <lineage>
        <taxon>Eukaryota</taxon>
        <taxon>Fungi</taxon>
        <taxon>Dikarya</taxon>
        <taxon>Basidiomycota</taxon>
        <taxon>Pucciniomycotina</taxon>
        <taxon>Pucciniomycetes</taxon>
        <taxon>Pucciniales</taxon>
        <taxon>Sphaerophragmiaceae</taxon>
        <taxon>Austropuccinia</taxon>
    </lineage>
</organism>